<feature type="chain" id="PRO_5012488630" evidence="1">
    <location>
        <begin position="26"/>
        <end position="120"/>
    </location>
</feature>
<dbReference type="Proteomes" id="UP000215377">
    <property type="component" value="Unassembled WGS sequence"/>
</dbReference>
<keyword evidence="3" id="KW-1185">Reference proteome</keyword>
<organism evidence="2 3">
    <name type="scientific">Marinibacterium profundimaris</name>
    <dbReference type="NCBI Taxonomy" id="1679460"/>
    <lineage>
        <taxon>Bacteria</taxon>
        <taxon>Pseudomonadati</taxon>
        <taxon>Pseudomonadota</taxon>
        <taxon>Alphaproteobacteria</taxon>
        <taxon>Rhodobacterales</taxon>
        <taxon>Paracoccaceae</taxon>
        <taxon>Marinibacterium</taxon>
    </lineage>
</organism>
<accession>A0A225NDU8</accession>
<evidence type="ECO:0000313" key="2">
    <source>
        <dbReference type="EMBL" id="OWU70460.1"/>
    </source>
</evidence>
<dbReference type="OrthoDB" id="7863585at2"/>
<evidence type="ECO:0000256" key="1">
    <source>
        <dbReference type="SAM" id="SignalP"/>
    </source>
</evidence>
<comment type="caution">
    <text evidence="2">The sequence shown here is derived from an EMBL/GenBank/DDBJ whole genome shotgun (WGS) entry which is preliminary data.</text>
</comment>
<proteinExistence type="predicted"/>
<protein>
    <submittedName>
        <fullName evidence="2">Uncharacterized protein</fullName>
    </submittedName>
</protein>
<dbReference type="AlphaFoldDB" id="A0A225NDU8"/>
<sequence>MTRAIHITSRLLLVLLLILTGQALAVARGAPLPTGQVELCTGTGPVMVFVDEDGQPVRAPHYCPEGVLSLLHAVALPELAAPRAAAIRRAARLSFSATAPSLRRLPPLARGPPRGLSPAA</sequence>
<evidence type="ECO:0000313" key="3">
    <source>
        <dbReference type="Proteomes" id="UP000215377"/>
    </source>
</evidence>
<dbReference type="RefSeq" id="WP_088651881.1">
    <property type="nucleotide sequence ID" value="NZ_AQQR01000012.1"/>
</dbReference>
<dbReference type="EMBL" id="AQQR01000012">
    <property type="protein sequence ID" value="OWU70460.1"/>
    <property type="molecule type" value="Genomic_DNA"/>
</dbReference>
<reference evidence="2 3" key="1">
    <citation type="submission" date="2013-04" db="EMBL/GenBank/DDBJ databases">
        <title>Oceanicola sp. 22II1-22F33 Genome Sequencing.</title>
        <authorList>
            <person name="Lai Q."/>
            <person name="Li G."/>
            <person name="Shao Z."/>
        </authorList>
    </citation>
    <scope>NUCLEOTIDE SEQUENCE [LARGE SCALE GENOMIC DNA]</scope>
    <source>
        <strain evidence="2 3">22II1-22F33</strain>
    </source>
</reference>
<gene>
    <name evidence="2" type="ORF">ATO3_20960</name>
</gene>
<name>A0A225NDU8_9RHOB</name>
<keyword evidence="1" id="KW-0732">Signal</keyword>
<feature type="signal peptide" evidence="1">
    <location>
        <begin position="1"/>
        <end position="25"/>
    </location>
</feature>